<comment type="caution">
    <text evidence="2">The sequence shown here is derived from an EMBL/GenBank/DDBJ whole genome shotgun (WGS) entry which is preliminary data.</text>
</comment>
<feature type="transmembrane region" description="Helical" evidence="1">
    <location>
        <begin position="48"/>
        <end position="69"/>
    </location>
</feature>
<dbReference type="RefSeq" id="WP_054862853.1">
    <property type="nucleotide sequence ID" value="NZ_MWPH01000001.1"/>
</dbReference>
<dbReference type="OrthoDB" id="202152at2157"/>
<dbReference type="Proteomes" id="UP000196084">
    <property type="component" value="Unassembled WGS sequence"/>
</dbReference>
<gene>
    <name evidence="2" type="ORF">B2G88_04730</name>
</gene>
<sequence>MVDPNYISGGVWVLCGALILYLGTYKIGLQGRADLHANYDESVDPAFVSRWVGGTTFLMGTLVVGYGIREMLYGFHPYALAILIVALLILSYITKLFARGVGYRDTRT</sequence>
<feature type="transmembrane region" description="Helical" evidence="1">
    <location>
        <begin position="6"/>
        <end position="27"/>
    </location>
</feature>
<dbReference type="AlphaFoldDB" id="A0A202ECY7"/>
<evidence type="ECO:0000313" key="3">
    <source>
        <dbReference type="Proteomes" id="UP000196084"/>
    </source>
</evidence>
<accession>A0A202ECY7</accession>
<reference evidence="2 3" key="1">
    <citation type="submission" date="2017-02" db="EMBL/GenBank/DDBJ databases">
        <title>Natronthermophilus aegyptiacus gen. nov.,sp. nov., an aerobic, extremely halophilic alkalithermophilic archaeon isolated from the athalassohaline Wadi An Natrun, Egypt.</title>
        <authorList>
            <person name="Zhao B."/>
        </authorList>
    </citation>
    <scope>NUCLEOTIDE SEQUENCE [LARGE SCALE GENOMIC DNA]</scope>
    <source>
        <strain evidence="2 3">CGMCC 1.3597</strain>
    </source>
</reference>
<name>A0A202ECY7_9EURY</name>
<keyword evidence="3" id="KW-1185">Reference proteome</keyword>
<feature type="transmembrane region" description="Helical" evidence="1">
    <location>
        <begin position="75"/>
        <end position="98"/>
    </location>
</feature>
<keyword evidence="1" id="KW-0812">Transmembrane</keyword>
<keyword evidence="1" id="KW-0472">Membrane</keyword>
<protein>
    <recommendedName>
        <fullName evidence="4">DUF3784 domain-containing protein</fullName>
    </recommendedName>
</protein>
<dbReference type="EMBL" id="MWPH01000001">
    <property type="protein sequence ID" value="OVE86101.1"/>
    <property type="molecule type" value="Genomic_DNA"/>
</dbReference>
<organism evidence="2 3">
    <name type="scientific">Natronolimnobius baerhuensis</name>
    <dbReference type="NCBI Taxonomy" id="253108"/>
    <lineage>
        <taxon>Archaea</taxon>
        <taxon>Methanobacteriati</taxon>
        <taxon>Methanobacteriota</taxon>
        <taxon>Stenosarchaea group</taxon>
        <taxon>Halobacteria</taxon>
        <taxon>Halobacteriales</taxon>
        <taxon>Natrialbaceae</taxon>
        <taxon>Natronolimnobius</taxon>
    </lineage>
</organism>
<evidence type="ECO:0000313" key="2">
    <source>
        <dbReference type="EMBL" id="OVE86101.1"/>
    </source>
</evidence>
<keyword evidence="1" id="KW-1133">Transmembrane helix</keyword>
<evidence type="ECO:0008006" key="4">
    <source>
        <dbReference type="Google" id="ProtNLM"/>
    </source>
</evidence>
<evidence type="ECO:0000256" key="1">
    <source>
        <dbReference type="SAM" id="Phobius"/>
    </source>
</evidence>
<proteinExistence type="predicted"/>